<proteinExistence type="predicted"/>
<gene>
    <name evidence="2" type="ORF">lpari_02557</name>
</gene>
<keyword evidence="3" id="KW-1185">Reference proteome</keyword>
<accession>A0A1E5JNW2</accession>
<keyword evidence="1" id="KW-0812">Transmembrane</keyword>
<dbReference type="Proteomes" id="UP000095229">
    <property type="component" value="Unassembled WGS sequence"/>
</dbReference>
<organism evidence="2 3">
    <name type="scientific">Legionella parisiensis</name>
    <dbReference type="NCBI Taxonomy" id="45071"/>
    <lineage>
        <taxon>Bacteria</taxon>
        <taxon>Pseudomonadati</taxon>
        <taxon>Pseudomonadota</taxon>
        <taxon>Gammaproteobacteria</taxon>
        <taxon>Legionellales</taxon>
        <taxon>Legionellaceae</taxon>
        <taxon>Legionella</taxon>
    </lineage>
</organism>
<evidence type="ECO:0000256" key="1">
    <source>
        <dbReference type="SAM" id="Phobius"/>
    </source>
</evidence>
<name>A0A1E5JNW2_9GAMM</name>
<keyword evidence="1" id="KW-1133">Transmembrane helix</keyword>
<sequence length="84" mass="9939">MLLLFFIFDLIQYVAGAFLFNYEANVLKKLIKYNKRAPKYEIGDQVGKHIRNYYILKLVFLCVSTLLLISMFIVFIINNIPLHH</sequence>
<protein>
    <submittedName>
        <fullName evidence="2">Uncharacterized protein</fullName>
    </submittedName>
</protein>
<feature type="transmembrane region" description="Helical" evidence="1">
    <location>
        <begin position="54"/>
        <end position="77"/>
    </location>
</feature>
<reference evidence="2 3" key="1">
    <citation type="submission" date="2016-02" db="EMBL/GenBank/DDBJ databases">
        <title>Secondary metabolites in Legionella.</title>
        <authorList>
            <person name="Tobias N.J."/>
            <person name="Bode H.B."/>
        </authorList>
    </citation>
    <scope>NUCLEOTIDE SEQUENCE [LARGE SCALE GENOMIC DNA]</scope>
    <source>
        <strain evidence="2 3">DSM 19216</strain>
    </source>
</reference>
<comment type="caution">
    <text evidence="2">The sequence shown here is derived from an EMBL/GenBank/DDBJ whole genome shotgun (WGS) entry which is preliminary data.</text>
</comment>
<keyword evidence="1" id="KW-0472">Membrane</keyword>
<dbReference type="AlphaFoldDB" id="A0A1E5JNW2"/>
<dbReference type="PATRIC" id="fig|45071.7.peg.2732"/>
<evidence type="ECO:0000313" key="3">
    <source>
        <dbReference type="Proteomes" id="UP000095229"/>
    </source>
</evidence>
<evidence type="ECO:0000313" key="2">
    <source>
        <dbReference type="EMBL" id="OEH46219.1"/>
    </source>
</evidence>
<dbReference type="EMBL" id="LSOG01000069">
    <property type="protein sequence ID" value="OEH46219.1"/>
    <property type="molecule type" value="Genomic_DNA"/>
</dbReference>